<feature type="non-terminal residue" evidence="1">
    <location>
        <position position="100"/>
    </location>
</feature>
<sequence length="100" mass="11965">KKDSFFNRWCWENWTETCRRMKLDHCLTPYTRMNSKWIKSLNVRQETIKTLEEKAGNNLLGLNRSNFLLGTSPKARESRAKMNYWDLIKIKSFCTAKETI</sequence>
<accession>A0A6G1B7Z7</accession>
<keyword evidence="2" id="KW-1185">Reference proteome</keyword>
<dbReference type="AlphaFoldDB" id="A0A6G1B7Z7"/>
<dbReference type="PANTHER" id="PTHR19446">
    <property type="entry name" value="REVERSE TRANSCRIPTASES"/>
    <property type="match status" value="1"/>
</dbReference>
<protein>
    <submittedName>
        <fullName evidence="1">LIN1 transcriptase</fullName>
    </submittedName>
</protein>
<comment type="caution">
    <text evidence="1">The sequence shown here is derived from an EMBL/GenBank/DDBJ whole genome shotgun (WGS) entry which is preliminary data.</text>
</comment>
<feature type="non-terminal residue" evidence="1">
    <location>
        <position position="1"/>
    </location>
</feature>
<proteinExistence type="predicted"/>
<evidence type="ECO:0000313" key="2">
    <source>
        <dbReference type="Proteomes" id="UP000475037"/>
    </source>
</evidence>
<reference evidence="1 2" key="1">
    <citation type="submission" date="2019-11" db="EMBL/GenBank/DDBJ databases">
        <authorList>
            <person name="Yang C."/>
            <person name="Li F."/>
        </authorList>
    </citation>
    <scope>NUCLEOTIDE SEQUENCE [LARGE SCALE GENOMIC DNA]</scope>
    <source>
        <strain evidence="1">KB4526</strain>
        <tissue evidence="1">Muscle</tissue>
    </source>
</reference>
<evidence type="ECO:0000313" key="1">
    <source>
        <dbReference type="EMBL" id="KAF0884139.1"/>
    </source>
</evidence>
<dbReference type="EMBL" id="VOAJ01001902">
    <property type="protein sequence ID" value="KAF0884139.1"/>
    <property type="molecule type" value="Genomic_DNA"/>
</dbReference>
<dbReference type="Proteomes" id="UP000475037">
    <property type="component" value="Unassembled WGS sequence"/>
</dbReference>
<gene>
    <name evidence="1" type="primary">Lin1_11</name>
    <name evidence="1" type="ORF">FOF47_R04569</name>
</gene>
<organism evidence="1 2">
    <name type="scientific">Crocuta crocuta</name>
    <name type="common">Spotted hyena</name>
    <dbReference type="NCBI Taxonomy" id="9678"/>
    <lineage>
        <taxon>Eukaryota</taxon>
        <taxon>Metazoa</taxon>
        <taxon>Chordata</taxon>
        <taxon>Craniata</taxon>
        <taxon>Vertebrata</taxon>
        <taxon>Euteleostomi</taxon>
        <taxon>Mammalia</taxon>
        <taxon>Eutheria</taxon>
        <taxon>Laurasiatheria</taxon>
        <taxon>Carnivora</taxon>
        <taxon>Feliformia</taxon>
        <taxon>Hyaenidae</taxon>
        <taxon>Crocuta</taxon>
    </lineage>
</organism>
<name>A0A6G1B7Z7_CROCR</name>